<name>A0A6F8ZGZ4_9FIRM</name>
<dbReference type="KEGG" id="hfv:R50_1410"/>
<evidence type="ECO:0000313" key="5">
    <source>
        <dbReference type="Proteomes" id="UP000503399"/>
    </source>
</evidence>
<keyword evidence="5" id="KW-1185">Reference proteome</keyword>
<reference evidence="4 5" key="1">
    <citation type="submission" date="2020-02" db="EMBL/GenBank/DDBJ databases">
        <authorList>
            <person name="Hogendoorn C."/>
        </authorList>
    </citation>
    <scope>NUCLEOTIDE SEQUENCE [LARGE SCALE GENOMIC DNA]</scope>
    <source>
        <strain evidence="4">R501</strain>
    </source>
</reference>
<evidence type="ECO:0000256" key="2">
    <source>
        <dbReference type="ARBA" id="ARBA00022840"/>
    </source>
</evidence>
<evidence type="ECO:0000256" key="1">
    <source>
        <dbReference type="ARBA" id="ARBA00022741"/>
    </source>
</evidence>
<dbReference type="CDD" id="cd00009">
    <property type="entry name" value="AAA"/>
    <property type="match status" value="1"/>
</dbReference>
<proteinExistence type="predicted"/>
<dbReference type="PANTHER" id="PTHR20953:SF3">
    <property type="entry name" value="P-LOOP CONTAINING NUCLEOSIDE TRIPHOSPHATE HYDROLASES SUPERFAMILY PROTEIN"/>
    <property type="match status" value="1"/>
</dbReference>
<dbReference type="Pfam" id="PF19568">
    <property type="entry name" value="Spore_III_AA"/>
    <property type="match status" value="1"/>
</dbReference>
<feature type="domain" description="AAA+ ATPase" evidence="3">
    <location>
        <begin position="167"/>
        <end position="292"/>
    </location>
</feature>
<organism evidence="4 5">
    <name type="scientific">Candidatus Hydrogenisulfobacillus filiaventi</name>
    <dbReference type="NCBI Taxonomy" id="2707344"/>
    <lineage>
        <taxon>Bacteria</taxon>
        <taxon>Bacillati</taxon>
        <taxon>Bacillota</taxon>
        <taxon>Clostridia</taxon>
        <taxon>Eubacteriales</taxon>
        <taxon>Clostridiales Family XVII. Incertae Sedis</taxon>
        <taxon>Candidatus Hydrogenisulfobacillus</taxon>
    </lineage>
</organism>
<accession>A0A6F8ZGZ4</accession>
<dbReference type="Gene3D" id="3.40.50.300">
    <property type="entry name" value="P-loop containing nucleotide triphosphate hydrolases"/>
    <property type="match status" value="1"/>
</dbReference>
<dbReference type="PANTHER" id="PTHR20953">
    <property type="entry name" value="KINASE-RELATED"/>
    <property type="match status" value="1"/>
</dbReference>
<dbReference type="GO" id="GO:0005524">
    <property type="term" value="F:ATP binding"/>
    <property type="evidence" value="ECO:0007669"/>
    <property type="project" value="UniProtKB-KW"/>
</dbReference>
<evidence type="ECO:0000313" key="4">
    <source>
        <dbReference type="EMBL" id="CAB1128916.1"/>
    </source>
</evidence>
<dbReference type="InterPro" id="IPR027417">
    <property type="entry name" value="P-loop_NTPase"/>
</dbReference>
<sequence length="321" mass="33516">MHHPVGADIGIRVGGPSAGPAGDLPALPAPYGDWLGRLTPAEREELEEVRMRVGRPVVLYFRSGGWRCLGPRGTSPPGPGVPRLEAEELARVFEALAEHSPYAHAAELAEGYLTVAGGHRVGVAGQAVRQGHTVVMQEPVTGINLRVARAVPGAANALRPHLEAIPAPAAILLAGPPRSGKTTLVRDLARAWAGDGRRLVVVDERGEISGGGRFELGLHADVLLGWSKPAGTRVAVRTLGPDVVVMDEVGSAADAEAVREARRAGVQVLATVHGAGLEDLRARPPLRALLDDGTVAAVAVLSRRRGPGTVETVWRRGAGDP</sequence>
<dbReference type="SMART" id="SM00382">
    <property type="entry name" value="AAA"/>
    <property type="match status" value="1"/>
</dbReference>
<dbReference type="InterPro" id="IPR045735">
    <property type="entry name" value="Spore_III_AA_AAA+_ATPase"/>
</dbReference>
<dbReference type="EMBL" id="LR778114">
    <property type="protein sequence ID" value="CAB1128916.1"/>
    <property type="molecule type" value="Genomic_DNA"/>
</dbReference>
<dbReference type="InterPro" id="IPR003593">
    <property type="entry name" value="AAA+_ATPase"/>
</dbReference>
<keyword evidence="2" id="KW-0067">ATP-binding</keyword>
<dbReference type="AlphaFoldDB" id="A0A6F8ZGZ4"/>
<gene>
    <name evidence="4" type="ORF">R50_1410</name>
</gene>
<keyword evidence="1" id="KW-0547">Nucleotide-binding</keyword>
<evidence type="ECO:0000259" key="3">
    <source>
        <dbReference type="SMART" id="SM00382"/>
    </source>
</evidence>
<dbReference type="Proteomes" id="UP000503399">
    <property type="component" value="Chromosome"/>
</dbReference>
<dbReference type="SUPFAM" id="SSF52540">
    <property type="entry name" value="P-loop containing nucleoside triphosphate hydrolases"/>
    <property type="match status" value="1"/>
</dbReference>
<protein>
    <submittedName>
        <fullName evidence="4">Stage III sporulation protein AA</fullName>
    </submittedName>
</protein>